<comment type="caution">
    <text evidence="9">The sequence shown here is derived from an EMBL/GenBank/DDBJ whole genome shotgun (WGS) entry which is preliminary data.</text>
</comment>
<dbReference type="PROSITE" id="PS50071">
    <property type="entry name" value="HOMEOBOX_2"/>
    <property type="match status" value="1"/>
</dbReference>
<feature type="region of interest" description="Disordered" evidence="7">
    <location>
        <begin position="118"/>
        <end position="138"/>
    </location>
</feature>
<evidence type="ECO:0000259" key="8">
    <source>
        <dbReference type="PROSITE" id="PS50071"/>
    </source>
</evidence>
<dbReference type="SUPFAM" id="SSF46689">
    <property type="entry name" value="Homeodomain-like"/>
    <property type="match status" value="1"/>
</dbReference>
<dbReference type="PANTHER" id="PTHR24333">
    <property type="entry name" value="HOMEO BOX HB9 LIKE A-RELATED"/>
    <property type="match status" value="1"/>
</dbReference>
<dbReference type="GO" id="GO:0000981">
    <property type="term" value="F:DNA-binding transcription factor activity, RNA polymerase II-specific"/>
    <property type="evidence" value="ECO:0007669"/>
    <property type="project" value="InterPro"/>
</dbReference>
<dbReference type="InterPro" id="IPR000047">
    <property type="entry name" value="HTH_motif"/>
</dbReference>
<feature type="non-terminal residue" evidence="9">
    <location>
        <position position="475"/>
    </location>
</feature>
<dbReference type="EMBL" id="CAXKWB010072562">
    <property type="protein sequence ID" value="CAL4196214.1"/>
    <property type="molecule type" value="Genomic_DNA"/>
</dbReference>
<feature type="compositionally biased region" description="Acidic residues" evidence="7">
    <location>
        <begin position="435"/>
        <end position="455"/>
    </location>
</feature>
<comment type="subcellular location">
    <subcellularLocation>
        <location evidence="1 5 6">Nucleus</location>
    </subcellularLocation>
</comment>
<dbReference type="Pfam" id="PF00046">
    <property type="entry name" value="Homeodomain"/>
    <property type="match status" value="1"/>
</dbReference>
<dbReference type="PRINTS" id="PR00024">
    <property type="entry name" value="HOMEOBOX"/>
</dbReference>
<keyword evidence="10" id="KW-1185">Reference proteome</keyword>
<protein>
    <recommendedName>
        <fullName evidence="8">Homeobox domain-containing protein</fullName>
    </recommendedName>
</protein>
<dbReference type="Proteomes" id="UP001497623">
    <property type="component" value="Unassembled WGS sequence"/>
</dbReference>
<dbReference type="PROSITE" id="PS00027">
    <property type="entry name" value="HOMEOBOX_1"/>
    <property type="match status" value="1"/>
</dbReference>
<organism evidence="9 10">
    <name type="scientific">Meganyctiphanes norvegica</name>
    <name type="common">Northern krill</name>
    <name type="synonym">Thysanopoda norvegica</name>
    <dbReference type="NCBI Taxonomy" id="48144"/>
    <lineage>
        <taxon>Eukaryota</taxon>
        <taxon>Metazoa</taxon>
        <taxon>Ecdysozoa</taxon>
        <taxon>Arthropoda</taxon>
        <taxon>Crustacea</taxon>
        <taxon>Multicrustacea</taxon>
        <taxon>Malacostraca</taxon>
        <taxon>Eumalacostraca</taxon>
        <taxon>Eucarida</taxon>
        <taxon>Euphausiacea</taxon>
        <taxon>Euphausiidae</taxon>
        <taxon>Meganyctiphanes</taxon>
    </lineage>
</organism>
<reference evidence="9 10" key="1">
    <citation type="submission" date="2024-05" db="EMBL/GenBank/DDBJ databases">
        <authorList>
            <person name="Wallberg A."/>
        </authorList>
    </citation>
    <scope>NUCLEOTIDE SEQUENCE [LARGE SCALE GENOMIC DNA]</scope>
</reference>
<dbReference type="PRINTS" id="PR00031">
    <property type="entry name" value="HTHREPRESSR"/>
</dbReference>
<keyword evidence="3 5" id="KW-0371">Homeobox</keyword>
<dbReference type="GO" id="GO:0005634">
    <property type="term" value="C:nucleus"/>
    <property type="evidence" value="ECO:0007669"/>
    <property type="project" value="UniProtKB-SubCell"/>
</dbReference>
<evidence type="ECO:0000256" key="3">
    <source>
        <dbReference type="ARBA" id="ARBA00023155"/>
    </source>
</evidence>
<feature type="domain" description="Homeobox" evidence="8">
    <location>
        <begin position="265"/>
        <end position="325"/>
    </location>
</feature>
<keyword evidence="2 5" id="KW-0238">DNA-binding</keyword>
<evidence type="ECO:0000256" key="2">
    <source>
        <dbReference type="ARBA" id="ARBA00023125"/>
    </source>
</evidence>
<dbReference type="SMART" id="SM00389">
    <property type="entry name" value="HOX"/>
    <property type="match status" value="1"/>
</dbReference>
<evidence type="ECO:0000256" key="5">
    <source>
        <dbReference type="PROSITE-ProRule" id="PRU00108"/>
    </source>
</evidence>
<dbReference type="InterPro" id="IPR001356">
    <property type="entry name" value="HD"/>
</dbReference>
<feature type="compositionally biased region" description="Basic and acidic residues" evidence="7">
    <location>
        <begin position="357"/>
        <end position="367"/>
    </location>
</feature>
<dbReference type="Gene3D" id="1.10.10.60">
    <property type="entry name" value="Homeodomain-like"/>
    <property type="match status" value="1"/>
</dbReference>
<dbReference type="InterPro" id="IPR020479">
    <property type="entry name" value="HD_metazoa"/>
</dbReference>
<name>A0AAV2SL34_MEGNR</name>
<evidence type="ECO:0000313" key="10">
    <source>
        <dbReference type="Proteomes" id="UP001497623"/>
    </source>
</evidence>
<dbReference type="InterPro" id="IPR017970">
    <property type="entry name" value="Homeobox_CS"/>
</dbReference>
<feature type="compositionally biased region" description="Pro residues" evidence="7">
    <location>
        <begin position="121"/>
        <end position="138"/>
    </location>
</feature>
<evidence type="ECO:0000256" key="1">
    <source>
        <dbReference type="ARBA" id="ARBA00004123"/>
    </source>
</evidence>
<dbReference type="InterPro" id="IPR009057">
    <property type="entry name" value="Homeodomain-like_sf"/>
</dbReference>
<evidence type="ECO:0000256" key="7">
    <source>
        <dbReference type="SAM" id="MobiDB-lite"/>
    </source>
</evidence>
<proteinExistence type="predicted"/>
<feature type="compositionally biased region" description="Basic and acidic residues" evidence="7">
    <location>
        <begin position="375"/>
        <end position="393"/>
    </location>
</feature>
<dbReference type="GO" id="GO:0003677">
    <property type="term" value="F:DNA binding"/>
    <property type="evidence" value="ECO:0007669"/>
    <property type="project" value="UniProtKB-UniRule"/>
</dbReference>
<dbReference type="InterPro" id="IPR050848">
    <property type="entry name" value="Homeobox_TF"/>
</dbReference>
<dbReference type="CDD" id="cd00086">
    <property type="entry name" value="homeodomain"/>
    <property type="match status" value="1"/>
</dbReference>
<evidence type="ECO:0000256" key="6">
    <source>
        <dbReference type="RuleBase" id="RU000682"/>
    </source>
</evidence>
<sequence length="475" mass="53083">MQLSSFFQLNLYWAEEVSNEKGITSKNPITSHFQNPRISSTQSTTSYIKNKVESIVVSGTHGITARSRRRPFKLKRLRKYSKVNTLVPILLPSLRFNATRGCHSEDIKGVVHTMRGAPFEYRPPSPPPPSDSAPTPPPPPAYHISHIIPYFSQLLPIGSDGMRWIGPRIILAGDPLFKNLEVRLLAQNPHTFTYFSAYLCQFRSYIWSRINLHFSDYEVSSGSASSTTGGGSRGVGPCGGSGAVSVPVPVYVRTRPSSLPDTSSKKCRRSRTVFTELQLAGLERRFDAQKYLSTPDRVDLARSLGLTQLQVKTWYQNRRMKWKKQVMQEGVSEPPTKPKGRPKKNSVPSFAELQRQLQEEEDHKRAQQELLQGEEQDHTQEKEGPEERIRNTDLRFLGISAITSTADDDSATSNSRSKFFYPSVDGPSLDGAGDIGEDDGDTSDDDADLDVGEPAEAERLPEPHLIGLTHRYDVP</sequence>
<dbReference type="PANTHER" id="PTHR24333:SF11">
    <property type="entry name" value="HOMEOBOX PROTEIN BARH-LIKE 1B"/>
    <property type="match status" value="1"/>
</dbReference>
<keyword evidence="4 5" id="KW-0539">Nucleus</keyword>
<feature type="DNA-binding region" description="Homeobox" evidence="5">
    <location>
        <begin position="267"/>
        <end position="326"/>
    </location>
</feature>
<feature type="region of interest" description="Disordered" evidence="7">
    <location>
        <begin position="325"/>
        <end position="475"/>
    </location>
</feature>
<gene>
    <name evidence="9" type="ORF">MNOR_LOCUS37144</name>
</gene>
<accession>A0AAV2SL34</accession>
<evidence type="ECO:0000256" key="4">
    <source>
        <dbReference type="ARBA" id="ARBA00023242"/>
    </source>
</evidence>
<evidence type="ECO:0000313" key="9">
    <source>
        <dbReference type="EMBL" id="CAL4196214.1"/>
    </source>
</evidence>
<dbReference type="AlphaFoldDB" id="A0AAV2SL34"/>